<dbReference type="GO" id="GO:0051607">
    <property type="term" value="P:defense response to virus"/>
    <property type="evidence" value="ECO:0007669"/>
    <property type="project" value="UniProtKB-UniRule"/>
</dbReference>
<dbReference type="PIRSF" id="PIRSF032582">
    <property type="entry name" value="Cas2"/>
    <property type="match status" value="1"/>
</dbReference>
<feature type="binding site" evidence="9">
    <location>
        <position position="8"/>
    </location>
    <ligand>
        <name>Mg(2+)</name>
        <dbReference type="ChEBI" id="CHEBI:18420"/>
        <note>catalytic</note>
    </ligand>
</feature>
<comment type="cofactor">
    <cofactor evidence="1 9">
        <name>Mg(2+)</name>
        <dbReference type="ChEBI" id="CHEBI:18420"/>
    </cofactor>
</comment>
<sequence>MLVVVSYDVPENRRRGRIAQALQDFGGERVQLSVFECYLTPRNWTRLQERLGKIVNPDEDSVRLYRLCEQCRENILFLGRAAPTEEPGLRII</sequence>
<comment type="similarity">
    <text evidence="2 9 10">Belongs to the CRISPR-associated endoribonuclease Cas2 protein family.</text>
</comment>
<keyword evidence="6 9" id="KW-0378">Hydrolase</keyword>
<comment type="caution">
    <text evidence="11">The sequence shown here is derived from an EMBL/GenBank/DDBJ whole genome shotgun (WGS) entry which is preliminary data.</text>
</comment>
<dbReference type="InterPro" id="IPR019199">
    <property type="entry name" value="Virulence_VapD/CRISPR_Cas2"/>
</dbReference>
<evidence type="ECO:0000256" key="3">
    <source>
        <dbReference type="ARBA" id="ARBA00022722"/>
    </source>
</evidence>
<evidence type="ECO:0000256" key="5">
    <source>
        <dbReference type="ARBA" id="ARBA00022759"/>
    </source>
</evidence>
<comment type="subunit">
    <text evidence="9">Homodimer, forms a heterotetramer with a Cas1 homodimer.</text>
</comment>
<evidence type="ECO:0000256" key="7">
    <source>
        <dbReference type="ARBA" id="ARBA00022842"/>
    </source>
</evidence>
<dbReference type="PANTHER" id="PTHR34405">
    <property type="entry name" value="CRISPR-ASSOCIATED ENDORIBONUCLEASE CAS2"/>
    <property type="match status" value="1"/>
</dbReference>
<comment type="function">
    <text evidence="9">CRISPR (clustered regularly interspaced short palindromic repeat), is an adaptive immune system that provides protection against mobile genetic elements (viruses, transposable elements and conjugative plasmids). CRISPR clusters contain sequences complementary to antecedent mobile elements and target invading nucleic acids. CRISPR clusters are transcribed and processed into CRISPR RNA (crRNA). Functions as a ssRNA-specific endoribonuclease. Involved in the integration of spacer DNA into the CRISPR cassette.</text>
</comment>
<evidence type="ECO:0000256" key="10">
    <source>
        <dbReference type="PIRNR" id="PIRNR032582"/>
    </source>
</evidence>
<dbReference type="GO" id="GO:0016787">
    <property type="term" value="F:hydrolase activity"/>
    <property type="evidence" value="ECO:0007669"/>
    <property type="project" value="UniProtKB-KW"/>
</dbReference>
<keyword evidence="3 9" id="KW-0540">Nuclease</keyword>
<dbReference type="NCBIfam" id="TIGR01573">
    <property type="entry name" value="cas2"/>
    <property type="match status" value="1"/>
</dbReference>
<evidence type="ECO:0000256" key="2">
    <source>
        <dbReference type="ARBA" id="ARBA00009959"/>
    </source>
</evidence>
<evidence type="ECO:0000313" key="11">
    <source>
        <dbReference type="EMBL" id="MYC95657.1"/>
    </source>
</evidence>
<dbReference type="GO" id="GO:0004521">
    <property type="term" value="F:RNA endonuclease activity"/>
    <property type="evidence" value="ECO:0007669"/>
    <property type="project" value="UniProtKB-UniRule"/>
</dbReference>
<keyword evidence="5 9" id="KW-0255">Endonuclease</keyword>
<dbReference type="EMBL" id="VXMH01000062">
    <property type="protein sequence ID" value="MYC95657.1"/>
    <property type="molecule type" value="Genomic_DNA"/>
</dbReference>
<dbReference type="Pfam" id="PF09827">
    <property type="entry name" value="CRISPR_Cas2"/>
    <property type="match status" value="1"/>
</dbReference>
<proteinExistence type="inferred from homology"/>
<evidence type="ECO:0000256" key="9">
    <source>
        <dbReference type="HAMAP-Rule" id="MF_01471"/>
    </source>
</evidence>
<dbReference type="PANTHER" id="PTHR34405:SF3">
    <property type="entry name" value="CRISPR-ASSOCIATED ENDORIBONUCLEASE CAS2 3"/>
    <property type="match status" value="1"/>
</dbReference>
<dbReference type="InterPro" id="IPR021127">
    <property type="entry name" value="CRISPR_associated_Cas2"/>
</dbReference>
<dbReference type="HAMAP" id="MF_01471">
    <property type="entry name" value="Cas2"/>
    <property type="match status" value="1"/>
</dbReference>
<evidence type="ECO:0000256" key="4">
    <source>
        <dbReference type="ARBA" id="ARBA00022723"/>
    </source>
</evidence>
<name>A0A6B1D956_9CHLR</name>
<evidence type="ECO:0000256" key="6">
    <source>
        <dbReference type="ARBA" id="ARBA00022801"/>
    </source>
</evidence>
<keyword evidence="8 9" id="KW-0051">Antiviral defense</keyword>
<dbReference type="SUPFAM" id="SSF143430">
    <property type="entry name" value="TTP0101/SSO1404-like"/>
    <property type="match status" value="1"/>
</dbReference>
<dbReference type="AlphaFoldDB" id="A0A6B1D956"/>
<evidence type="ECO:0000256" key="8">
    <source>
        <dbReference type="ARBA" id="ARBA00023118"/>
    </source>
</evidence>
<accession>A0A6B1D956</accession>
<protein>
    <recommendedName>
        <fullName evidence="9">CRISPR-associated endoribonuclease Cas2</fullName>
        <ecNumber evidence="9">3.1.-.-</ecNumber>
    </recommendedName>
</protein>
<evidence type="ECO:0000256" key="1">
    <source>
        <dbReference type="ARBA" id="ARBA00001946"/>
    </source>
</evidence>
<dbReference type="EC" id="3.1.-.-" evidence="9"/>
<reference evidence="11" key="1">
    <citation type="submission" date="2019-09" db="EMBL/GenBank/DDBJ databases">
        <title>Characterisation of the sponge microbiome using genome-centric metagenomics.</title>
        <authorList>
            <person name="Engelberts J.P."/>
            <person name="Robbins S.J."/>
            <person name="De Goeij J.M."/>
            <person name="Aranda M."/>
            <person name="Bell S.C."/>
            <person name="Webster N.S."/>
        </authorList>
    </citation>
    <scope>NUCLEOTIDE SEQUENCE</scope>
    <source>
        <strain evidence="11">SB0661_bin_32</strain>
    </source>
</reference>
<dbReference type="CDD" id="cd09725">
    <property type="entry name" value="Cas2_I_II_III"/>
    <property type="match status" value="1"/>
</dbReference>
<keyword evidence="4 9" id="KW-0479">Metal-binding</keyword>
<dbReference type="GO" id="GO:0046872">
    <property type="term" value="F:metal ion binding"/>
    <property type="evidence" value="ECO:0007669"/>
    <property type="project" value="UniProtKB-UniRule"/>
</dbReference>
<dbReference type="GO" id="GO:0043571">
    <property type="term" value="P:maintenance of CRISPR repeat elements"/>
    <property type="evidence" value="ECO:0007669"/>
    <property type="project" value="UniProtKB-UniRule"/>
</dbReference>
<organism evidence="11">
    <name type="scientific">Caldilineaceae bacterium SB0661_bin_32</name>
    <dbReference type="NCBI Taxonomy" id="2605255"/>
    <lineage>
        <taxon>Bacteria</taxon>
        <taxon>Bacillati</taxon>
        <taxon>Chloroflexota</taxon>
        <taxon>Caldilineae</taxon>
        <taxon>Caldilineales</taxon>
        <taxon>Caldilineaceae</taxon>
    </lineage>
</organism>
<dbReference type="Gene3D" id="3.30.70.240">
    <property type="match status" value="1"/>
</dbReference>
<keyword evidence="7 9" id="KW-0460">Magnesium</keyword>
<gene>
    <name evidence="9 11" type="primary">cas2</name>
    <name evidence="11" type="ORF">F4X14_11865</name>
</gene>